<dbReference type="PANTHER" id="PTHR45875">
    <property type="entry name" value="METHYLTRANSFERASE N6AMT1"/>
    <property type="match status" value="1"/>
</dbReference>
<keyword evidence="3 6" id="KW-0808">Transferase</keyword>
<comment type="similarity">
    <text evidence="1">Belongs to the eukaryotic/archaeal PrmC-related family.</text>
</comment>
<dbReference type="GO" id="GO:0003676">
    <property type="term" value="F:nucleic acid binding"/>
    <property type="evidence" value="ECO:0007669"/>
    <property type="project" value="InterPro"/>
</dbReference>
<gene>
    <name evidence="6" type="ORF">TGCAST_244240</name>
</gene>
<evidence type="ECO:0000256" key="1">
    <source>
        <dbReference type="ARBA" id="ARBA00006149"/>
    </source>
</evidence>
<dbReference type="SUPFAM" id="SSF53335">
    <property type="entry name" value="S-adenosyl-L-methionine-dependent methyltransferases"/>
    <property type="match status" value="1"/>
</dbReference>
<keyword evidence="2 6" id="KW-0489">Methyltransferase</keyword>
<evidence type="ECO:0000313" key="6">
    <source>
        <dbReference type="EMBL" id="RQX69203.1"/>
    </source>
</evidence>
<evidence type="ECO:0000256" key="5">
    <source>
        <dbReference type="SAM" id="MobiDB-lite"/>
    </source>
</evidence>
<protein>
    <submittedName>
        <fullName evidence="6">Methyltransferase domain protein</fullName>
    </submittedName>
</protein>
<proteinExistence type="inferred from homology"/>
<dbReference type="VEuPathDB" id="ToxoDB:TGCAST_244240"/>
<accession>A0A3R7YMV2</accession>
<dbReference type="InterPro" id="IPR052190">
    <property type="entry name" value="Euk-Arch_PrmC-MTase"/>
</dbReference>
<dbReference type="PROSITE" id="PS00092">
    <property type="entry name" value="N6_MTASE"/>
    <property type="match status" value="1"/>
</dbReference>
<dbReference type="EMBL" id="AHIV02001633">
    <property type="protein sequence ID" value="RQX69203.1"/>
    <property type="molecule type" value="Genomic_DNA"/>
</dbReference>
<feature type="region of interest" description="Disordered" evidence="5">
    <location>
        <begin position="178"/>
        <end position="232"/>
    </location>
</feature>
<dbReference type="PANTHER" id="PTHR45875:SF1">
    <property type="entry name" value="METHYLTRANSFERASE N6AMT1"/>
    <property type="match status" value="1"/>
</dbReference>
<feature type="compositionally biased region" description="Low complexity" evidence="5">
    <location>
        <begin position="324"/>
        <end position="335"/>
    </location>
</feature>
<dbReference type="InterPro" id="IPR002052">
    <property type="entry name" value="DNA_methylase_N6_adenine_CS"/>
</dbReference>
<dbReference type="AlphaFoldDB" id="A0A3R7YMV2"/>
<dbReference type="Gene3D" id="3.40.50.150">
    <property type="entry name" value="Vaccinia Virus protein VP39"/>
    <property type="match status" value="2"/>
</dbReference>
<dbReference type="GO" id="GO:0032259">
    <property type="term" value="P:methylation"/>
    <property type="evidence" value="ECO:0007669"/>
    <property type="project" value="UniProtKB-KW"/>
</dbReference>
<keyword evidence="4" id="KW-0949">S-adenosyl-L-methionine</keyword>
<dbReference type="GO" id="GO:0008276">
    <property type="term" value="F:protein methyltransferase activity"/>
    <property type="evidence" value="ECO:0007669"/>
    <property type="project" value="TreeGrafter"/>
</dbReference>
<feature type="compositionally biased region" description="Basic and acidic residues" evidence="5">
    <location>
        <begin position="257"/>
        <end position="285"/>
    </location>
</feature>
<evidence type="ECO:0000256" key="2">
    <source>
        <dbReference type="ARBA" id="ARBA00022603"/>
    </source>
</evidence>
<evidence type="ECO:0000313" key="7">
    <source>
        <dbReference type="Proteomes" id="UP000284452"/>
    </source>
</evidence>
<dbReference type="InterPro" id="IPR029063">
    <property type="entry name" value="SAM-dependent_MTases_sf"/>
</dbReference>
<feature type="region of interest" description="Disordered" evidence="5">
    <location>
        <begin position="318"/>
        <end position="340"/>
    </location>
</feature>
<dbReference type="GO" id="GO:0035657">
    <property type="term" value="C:eRF1 methyltransferase complex"/>
    <property type="evidence" value="ECO:0007669"/>
    <property type="project" value="TreeGrafter"/>
</dbReference>
<dbReference type="Proteomes" id="UP000284452">
    <property type="component" value="Unassembled WGS sequence"/>
</dbReference>
<dbReference type="GO" id="GO:0008757">
    <property type="term" value="F:S-adenosylmethionine-dependent methyltransferase activity"/>
    <property type="evidence" value="ECO:0007669"/>
    <property type="project" value="TreeGrafter"/>
</dbReference>
<feature type="region of interest" description="Disordered" evidence="5">
    <location>
        <begin position="256"/>
        <end position="299"/>
    </location>
</feature>
<reference evidence="6 7" key="1">
    <citation type="submission" date="2017-10" db="EMBL/GenBank/DDBJ databases">
        <authorList>
            <person name="Sibley D."/>
            <person name="Venepally P."/>
            <person name="Karamycheva S."/>
            <person name="Hadjithomas M."/>
            <person name="Khan A."/>
            <person name="Brunk B."/>
            <person name="Roos D."/>
            <person name="Caler E."/>
            <person name="Lorenzi H."/>
        </authorList>
    </citation>
    <scope>NUCLEOTIDE SEQUENCE [LARGE SCALE GENOMIC DNA]</scope>
    <source>
        <strain evidence="6 7">CAST</strain>
    </source>
</reference>
<comment type="caution">
    <text evidence="6">The sequence shown here is derived from an EMBL/GenBank/DDBJ whole genome shotgun (WGS) entry which is preliminary data.</text>
</comment>
<name>A0A3R7YMV2_TOXGO</name>
<organism evidence="6 7">
    <name type="scientific">Toxoplasma gondii CAST</name>
    <dbReference type="NCBI Taxonomy" id="943122"/>
    <lineage>
        <taxon>Eukaryota</taxon>
        <taxon>Sar</taxon>
        <taxon>Alveolata</taxon>
        <taxon>Apicomplexa</taxon>
        <taxon>Conoidasida</taxon>
        <taxon>Coccidia</taxon>
        <taxon>Eucoccidiorida</taxon>
        <taxon>Eimeriorina</taxon>
        <taxon>Sarcocystidae</taxon>
        <taxon>Toxoplasma</taxon>
    </lineage>
</organism>
<evidence type="ECO:0000256" key="4">
    <source>
        <dbReference type="ARBA" id="ARBA00022691"/>
    </source>
</evidence>
<sequence>MQACLHVLARFRPKVDIAFPISSPSFSLSLLLLSLSRISPPHLIFALSLFSSPFFLSFSLCLSSNVPPLVLHVSSRFSLFRVLPCSSPHKMDPLVSVRVPTPDTSHVGLHKTFPDVYEAAEDSFLFLDALAEDLPFLLRRRPSLVLEMGSGSGCVISFLRTLFLRAFDASSRDALSAKPAKDEATVADANSGGTTTDAHTAHIASRPSPSSSSPSSSSPSSSSPSSPSSSSSSSPLFIPCFFAVDCNLSATEATLETARRSEKSESRDCRAATRLRGRSDHRDEAPESVPATSPDRAESCRCAVDAVASDLFRAFRPSERRKLPSSSSSHSPSSREAGNASRHEGLFDVVLFNPPYVPGSPRERPRNPADWAWWGGEDGREVIDQFLRQVTANLTAAGVLYLVLEKRNRIDQVVAHMEAEGFAAKQVKRRKIHGGEDLSVWRFTRF</sequence>
<evidence type="ECO:0000256" key="3">
    <source>
        <dbReference type="ARBA" id="ARBA00022679"/>
    </source>
</evidence>
<feature type="compositionally biased region" description="Low complexity" evidence="5">
    <location>
        <begin position="207"/>
        <end position="232"/>
    </location>
</feature>